<gene>
    <name evidence="6" type="primary">ligD</name>
    <name evidence="6" type="ORF">NPE20_26645</name>
</gene>
<proteinExistence type="inferred from homology"/>
<dbReference type="EMBL" id="JANHOH010000017">
    <property type="protein sequence ID" value="MCQ6961580.1"/>
    <property type="molecule type" value="Genomic_DNA"/>
</dbReference>
<dbReference type="InterPro" id="IPR012310">
    <property type="entry name" value="DNA_ligase_ATP-dep_cent"/>
</dbReference>
<evidence type="ECO:0000313" key="6">
    <source>
        <dbReference type="EMBL" id="MCQ6961580.1"/>
    </source>
</evidence>
<dbReference type="Gene3D" id="3.30.470.30">
    <property type="entry name" value="DNA ligase/mRNA capping enzyme"/>
    <property type="match status" value="1"/>
</dbReference>
<comment type="catalytic activity">
    <reaction evidence="4">
        <text>ATP + (deoxyribonucleotide)n-3'-hydroxyl + 5'-phospho-(deoxyribonucleotide)m = (deoxyribonucleotide)n+m + AMP + diphosphate.</text>
        <dbReference type="EC" id="6.5.1.1"/>
    </reaction>
</comment>
<dbReference type="Gene3D" id="3.30.1490.70">
    <property type="match status" value="1"/>
</dbReference>
<evidence type="ECO:0000256" key="3">
    <source>
        <dbReference type="ARBA" id="ARBA00022598"/>
    </source>
</evidence>
<comment type="similarity">
    <text evidence="1">Belongs to the ATP-dependent DNA ligase family.</text>
</comment>
<dbReference type="PROSITE" id="PS50160">
    <property type="entry name" value="DNA_LIGASE_A3"/>
    <property type="match status" value="1"/>
</dbReference>
<accession>A0ABT1TB03</accession>
<organism evidence="6 7">
    <name type="scientific">Mucilaginibacter aquariorum</name>
    <dbReference type="NCBI Taxonomy" id="2967225"/>
    <lineage>
        <taxon>Bacteria</taxon>
        <taxon>Pseudomonadati</taxon>
        <taxon>Bacteroidota</taxon>
        <taxon>Sphingobacteriia</taxon>
        <taxon>Sphingobacteriales</taxon>
        <taxon>Sphingobacteriaceae</taxon>
        <taxon>Mucilaginibacter</taxon>
    </lineage>
</organism>
<dbReference type="EC" id="6.5.1.1" evidence="2"/>
<name>A0ABT1TB03_9SPHI</name>
<evidence type="ECO:0000256" key="1">
    <source>
        <dbReference type="ARBA" id="ARBA00007572"/>
    </source>
</evidence>
<evidence type="ECO:0000256" key="2">
    <source>
        <dbReference type="ARBA" id="ARBA00012727"/>
    </source>
</evidence>
<dbReference type="InterPro" id="IPR014146">
    <property type="entry name" value="LigD_ligase_dom"/>
</dbReference>
<sequence length="345" mass="38327">METTPHNEIISLLKNAGRSAMPTVIEPMKATLVNTPFNASGWSYETKWDGYRALGVVLDGEAKLISRNGLTFDRFYPITTQLARWKARAVIDGEIVVLNQKGISDFAALQNWRGMANGQLVYEVFDILWYEGRNLMDLPLTGRQAVLKAVLPQAGNHVRLSEVQHDDGVGVFQSAERQGLEGIIAKKADSKYLPGIRSRDWLKIKVKRRQEVVIGGFTQKQDSPNLLSALLVGVYQNGKLRYVGKVGTGFPLELQKTLMARFRPVIVANCPFDHTVSEPSDFLPGRLGGRPIWLSPELVGEVDFAEITAEGKLRQASFKGLRSDKAAREVILEIPAETPEIIHAH</sequence>
<dbReference type="SUPFAM" id="SSF50249">
    <property type="entry name" value="Nucleic acid-binding proteins"/>
    <property type="match status" value="1"/>
</dbReference>
<dbReference type="Pfam" id="PF01068">
    <property type="entry name" value="DNA_ligase_A_M"/>
    <property type="match status" value="1"/>
</dbReference>
<dbReference type="SUPFAM" id="SSF56091">
    <property type="entry name" value="DNA ligase/mRNA capping enzyme, catalytic domain"/>
    <property type="match status" value="1"/>
</dbReference>
<dbReference type="InterPro" id="IPR012340">
    <property type="entry name" value="NA-bd_OB-fold"/>
</dbReference>
<dbReference type="PANTHER" id="PTHR45674">
    <property type="entry name" value="DNA LIGASE 1/3 FAMILY MEMBER"/>
    <property type="match status" value="1"/>
</dbReference>
<dbReference type="Gene3D" id="2.40.50.140">
    <property type="entry name" value="Nucleic acid-binding proteins"/>
    <property type="match status" value="1"/>
</dbReference>
<dbReference type="Pfam" id="PF04679">
    <property type="entry name" value="DNA_ligase_A_C"/>
    <property type="match status" value="1"/>
</dbReference>
<dbReference type="CDD" id="cd07906">
    <property type="entry name" value="Adenylation_DNA_ligase_LigD_LigC"/>
    <property type="match status" value="1"/>
</dbReference>
<dbReference type="RefSeq" id="WP_256541746.1">
    <property type="nucleotide sequence ID" value="NZ_JANHOH010000017.1"/>
</dbReference>
<dbReference type="PANTHER" id="PTHR45674:SF4">
    <property type="entry name" value="DNA LIGASE 1"/>
    <property type="match status" value="1"/>
</dbReference>
<reference evidence="6 7" key="1">
    <citation type="submission" date="2022-07" db="EMBL/GenBank/DDBJ databases">
        <title>Mucilaginibacter sp. JC4.</title>
        <authorList>
            <person name="Le V."/>
            <person name="Ko S.-R."/>
            <person name="Ahn C.-Y."/>
            <person name="Oh H.-M."/>
        </authorList>
    </citation>
    <scope>NUCLEOTIDE SEQUENCE [LARGE SCALE GENOMIC DNA]</scope>
    <source>
        <strain evidence="6 7">JC4</strain>
    </source>
</reference>
<protein>
    <recommendedName>
        <fullName evidence="2">DNA ligase (ATP)</fullName>
        <ecNumber evidence="2">6.5.1.1</ecNumber>
    </recommendedName>
</protein>
<dbReference type="NCBIfam" id="TIGR02779">
    <property type="entry name" value="NHEJ_ligase_lig"/>
    <property type="match status" value="1"/>
</dbReference>
<evidence type="ECO:0000313" key="7">
    <source>
        <dbReference type="Proteomes" id="UP001204376"/>
    </source>
</evidence>
<dbReference type="GO" id="GO:0016874">
    <property type="term" value="F:ligase activity"/>
    <property type="evidence" value="ECO:0007669"/>
    <property type="project" value="UniProtKB-KW"/>
</dbReference>
<feature type="domain" description="ATP-dependent DNA ligase family profile" evidence="5">
    <location>
        <begin position="113"/>
        <end position="247"/>
    </location>
</feature>
<evidence type="ECO:0000259" key="5">
    <source>
        <dbReference type="PROSITE" id="PS50160"/>
    </source>
</evidence>
<comment type="caution">
    <text evidence="6">The sequence shown here is derived from an EMBL/GenBank/DDBJ whole genome shotgun (WGS) entry which is preliminary data.</text>
</comment>
<keyword evidence="7" id="KW-1185">Reference proteome</keyword>
<keyword evidence="3 6" id="KW-0436">Ligase</keyword>
<evidence type="ECO:0000256" key="4">
    <source>
        <dbReference type="ARBA" id="ARBA00034003"/>
    </source>
</evidence>
<dbReference type="CDD" id="cd07971">
    <property type="entry name" value="OBF_DNA_ligase_LigD"/>
    <property type="match status" value="1"/>
</dbReference>
<dbReference type="Proteomes" id="UP001204376">
    <property type="component" value="Unassembled WGS sequence"/>
</dbReference>
<dbReference type="InterPro" id="IPR050191">
    <property type="entry name" value="ATP-dep_DNA_ligase"/>
</dbReference>
<dbReference type="InterPro" id="IPR012309">
    <property type="entry name" value="DNA_ligase_ATP-dep_C"/>
</dbReference>